<organism evidence="13 14">
    <name type="scientific">Alteribacillus persepolensis</name>
    <dbReference type="NCBI Taxonomy" id="568899"/>
    <lineage>
        <taxon>Bacteria</taxon>
        <taxon>Bacillati</taxon>
        <taxon>Bacillota</taxon>
        <taxon>Bacilli</taxon>
        <taxon>Bacillales</taxon>
        <taxon>Bacillaceae</taxon>
        <taxon>Alteribacillus</taxon>
    </lineage>
</organism>
<evidence type="ECO:0000256" key="10">
    <source>
        <dbReference type="ARBA" id="ARBA00030345"/>
    </source>
</evidence>
<evidence type="ECO:0000256" key="1">
    <source>
        <dbReference type="ARBA" id="ARBA00004651"/>
    </source>
</evidence>
<gene>
    <name evidence="13" type="ORF">SAMN05192534_101560</name>
</gene>
<evidence type="ECO:0000313" key="14">
    <source>
        <dbReference type="Proteomes" id="UP000199163"/>
    </source>
</evidence>
<evidence type="ECO:0000256" key="2">
    <source>
        <dbReference type="ARBA" id="ARBA00009165"/>
    </source>
</evidence>
<evidence type="ECO:0000256" key="11">
    <source>
        <dbReference type="PIRNR" id="PIRNR016933"/>
    </source>
</evidence>
<dbReference type="EMBL" id="FNDK01000001">
    <property type="protein sequence ID" value="SDH08515.1"/>
    <property type="molecule type" value="Genomic_DNA"/>
</dbReference>
<dbReference type="Pfam" id="PF13367">
    <property type="entry name" value="PrsW-protease"/>
    <property type="match status" value="1"/>
</dbReference>
<feature type="transmembrane region" description="Helical" evidence="12">
    <location>
        <begin position="190"/>
        <end position="206"/>
    </location>
</feature>
<feature type="transmembrane region" description="Helical" evidence="12">
    <location>
        <begin position="100"/>
        <end position="121"/>
    </location>
</feature>
<keyword evidence="14" id="KW-1185">Reference proteome</keyword>
<feature type="transmembrane region" description="Helical" evidence="12">
    <location>
        <begin position="66"/>
        <end position="88"/>
    </location>
</feature>
<evidence type="ECO:0000256" key="4">
    <source>
        <dbReference type="ARBA" id="ARBA00022475"/>
    </source>
</evidence>
<proteinExistence type="inferred from homology"/>
<evidence type="ECO:0000256" key="12">
    <source>
        <dbReference type="SAM" id="Phobius"/>
    </source>
</evidence>
<evidence type="ECO:0000256" key="9">
    <source>
        <dbReference type="ARBA" id="ARBA00023136"/>
    </source>
</evidence>
<dbReference type="PANTHER" id="PTHR36844:SF1">
    <property type="entry name" value="PROTEASE PRSW"/>
    <property type="match status" value="1"/>
</dbReference>
<comment type="subcellular location">
    <subcellularLocation>
        <location evidence="1">Cell membrane</location>
        <topology evidence="1">Multi-pass membrane protein</topology>
    </subcellularLocation>
</comment>
<protein>
    <recommendedName>
        <fullName evidence="3 11">Protease PrsW</fullName>
        <ecNumber evidence="11">3.4.-.-</ecNumber>
    </recommendedName>
    <alternativeName>
        <fullName evidence="10 11">Protease responsible for activating sigma-W</fullName>
    </alternativeName>
</protein>
<dbReference type="OrthoDB" id="5504276at2"/>
<comment type="function">
    <text evidence="11">Involved in the degradation of specific anti-sigma factors.</text>
</comment>
<feature type="transmembrane region" description="Helical" evidence="12">
    <location>
        <begin position="33"/>
        <end position="54"/>
    </location>
</feature>
<feature type="transmembrane region" description="Helical" evidence="12">
    <location>
        <begin position="162"/>
        <end position="184"/>
    </location>
</feature>
<accession>A0A1G7ZIS7</accession>
<dbReference type="NCBIfam" id="NF033739">
    <property type="entry name" value="intramemb_PrsW"/>
    <property type="match status" value="1"/>
</dbReference>
<evidence type="ECO:0000256" key="8">
    <source>
        <dbReference type="ARBA" id="ARBA00022989"/>
    </source>
</evidence>
<dbReference type="Proteomes" id="UP000199163">
    <property type="component" value="Unassembled WGS sequence"/>
</dbReference>
<comment type="similarity">
    <text evidence="2 11">Belongs to the protease PrsW family.</text>
</comment>
<keyword evidence="6 12" id="KW-0812">Transmembrane</keyword>
<dbReference type="PIRSF" id="PIRSF016933">
    <property type="entry name" value="PrsW"/>
    <property type="match status" value="1"/>
</dbReference>
<dbReference type="GO" id="GO:0008233">
    <property type="term" value="F:peptidase activity"/>
    <property type="evidence" value="ECO:0007669"/>
    <property type="project" value="UniProtKB-KW"/>
</dbReference>
<evidence type="ECO:0000256" key="5">
    <source>
        <dbReference type="ARBA" id="ARBA00022670"/>
    </source>
</evidence>
<keyword evidence="8 12" id="KW-1133">Transmembrane helix</keyword>
<evidence type="ECO:0000313" key="13">
    <source>
        <dbReference type="EMBL" id="SDH08515.1"/>
    </source>
</evidence>
<dbReference type="InterPro" id="IPR026898">
    <property type="entry name" value="PrsW"/>
</dbReference>
<evidence type="ECO:0000256" key="6">
    <source>
        <dbReference type="ARBA" id="ARBA00022692"/>
    </source>
</evidence>
<dbReference type="AlphaFoldDB" id="A0A1G7ZIS7"/>
<feature type="transmembrane region" description="Helical" evidence="12">
    <location>
        <begin position="127"/>
        <end position="150"/>
    </location>
</feature>
<keyword evidence="4 11" id="KW-1003">Cell membrane</keyword>
<reference evidence="14" key="1">
    <citation type="submission" date="2016-10" db="EMBL/GenBank/DDBJ databases">
        <authorList>
            <person name="Varghese N."/>
            <person name="Submissions S."/>
        </authorList>
    </citation>
    <scope>NUCLEOTIDE SEQUENCE [LARGE SCALE GENOMIC DNA]</scope>
    <source>
        <strain evidence="14">DSM 21632</strain>
    </source>
</reference>
<sequence length="217" mass="24528">MIALIVAAIAPAVALLSYFYLKNKYDTSILFEVVRTFIIGALLVFPILVLEYALEVERVFSSDWQHVLVASAFLEEFFKWFLLFYTVYKFVPFSSRYDGVLYGAAISLGFASVENVLYLMAAGIDYAVGRALLPVSSHALFGVLMGYYIGCAQWTVEKSMRICWMVLSLAVPIVLHSVYDLILLAVHENVILAIVPFMFFLWWFALSKTKKANENIA</sequence>
<dbReference type="RefSeq" id="WP_091270948.1">
    <property type="nucleotide sequence ID" value="NZ_FNDK01000001.1"/>
</dbReference>
<dbReference type="GO" id="GO:0006508">
    <property type="term" value="P:proteolysis"/>
    <property type="evidence" value="ECO:0007669"/>
    <property type="project" value="UniProtKB-KW"/>
</dbReference>
<keyword evidence="9 11" id="KW-0472">Membrane</keyword>
<name>A0A1G7ZIS7_9BACI</name>
<evidence type="ECO:0000256" key="7">
    <source>
        <dbReference type="ARBA" id="ARBA00022801"/>
    </source>
</evidence>
<dbReference type="PANTHER" id="PTHR36844">
    <property type="entry name" value="PROTEASE PRSW"/>
    <property type="match status" value="1"/>
</dbReference>
<dbReference type="EC" id="3.4.-.-" evidence="11"/>
<keyword evidence="5 11" id="KW-0645">Protease</keyword>
<feature type="transmembrane region" description="Helical" evidence="12">
    <location>
        <begin position="6"/>
        <end position="21"/>
    </location>
</feature>
<dbReference type="STRING" id="568899.SAMN05192534_101560"/>
<evidence type="ECO:0000256" key="3">
    <source>
        <dbReference type="ARBA" id="ARBA00018997"/>
    </source>
</evidence>
<dbReference type="GO" id="GO:0005886">
    <property type="term" value="C:plasma membrane"/>
    <property type="evidence" value="ECO:0007669"/>
    <property type="project" value="UniProtKB-SubCell"/>
</dbReference>
<dbReference type="InterPro" id="IPR023596">
    <property type="entry name" value="Peptidase_PrsW_arch/bac"/>
</dbReference>
<keyword evidence="7 11" id="KW-0378">Hydrolase</keyword>